<dbReference type="InterPro" id="IPR023214">
    <property type="entry name" value="HAD_sf"/>
</dbReference>
<reference evidence="7 8" key="1">
    <citation type="journal article" date="2010" name="Environ. Microbiol.">
        <title>Annotation and overview of the Pseudomonas savastanoi pv. savastanoi NCPPB 3335 draft genome reveals the virulence gene complement of a tumour-inducing pathogen of woody hosts.</title>
        <authorList>
            <person name="Rodriguez-Palenzuela P."/>
            <person name="Matas I.M."/>
            <person name="Murillo J."/>
            <person name="Lopez-Solanilla E."/>
            <person name="Bardaji L."/>
            <person name="Perez-Martinez I."/>
            <person name="Rodriguez-Moskera M.E."/>
            <person name="Penyalver R."/>
            <person name="Lopez M.M."/>
            <person name="Quesada J.M."/>
            <person name="Biehl B.S."/>
            <person name="Perna N.T."/>
            <person name="Glasner J.D."/>
            <person name="Cabot E.L."/>
            <person name="Neeno-Eckwall E."/>
            <person name="Ramos C."/>
        </authorList>
    </citation>
    <scope>NUCLEOTIDE SEQUENCE [LARGE SCALE GENOMIC DNA]</scope>
    <source>
        <strain evidence="7 8">NCPPB 3335</strain>
    </source>
</reference>
<dbReference type="Gene3D" id="1.10.150.520">
    <property type="match status" value="1"/>
</dbReference>
<dbReference type="EMBL" id="CP008742">
    <property type="protein sequence ID" value="ARD11079.1"/>
    <property type="molecule type" value="Genomic_DNA"/>
</dbReference>
<evidence type="ECO:0000256" key="2">
    <source>
        <dbReference type="ARBA" id="ARBA00004818"/>
    </source>
</evidence>
<dbReference type="Pfam" id="PF00702">
    <property type="entry name" value="Hydrolase"/>
    <property type="match status" value="1"/>
</dbReference>
<dbReference type="SFLD" id="SFLDS00003">
    <property type="entry name" value="Haloacid_Dehalogenase"/>
    <property type="match status" value="1"/>
</dbReference>
<dbReference type="PANTHER" id="PTHR43434:SF1">
    <property type="entry name" value="PHOSPHOGLYCOLATE PHOSPHATASE"/>
    <property type="match status" value="1"/>
</dbReference>
<dbReference type="GO" id="GO:0008967">
    <property type="term" value="F:phosphoglycolate phosphatase activity"/>
    <property type="evidence" value="ECO:0007669"/>
    <property type="project" value="UniProtKB-EC"/>
</dbReference>
<keyword evidence="5" id="KW-0479">Metal-binding</keyword>
<dbReference type="SUPFAM" id="SSF56784">
    <property type="entry name" value="HAD-like"/>
    <property type="match status" value="1"/>
</dbReference>
<sequence length="276" mass="31658">MKKLLITDVDNTLFDWQHMWYKSFLTMSIKAIEISEIDPEIYYEECSKLHQKHGASEYSFVLSELPSFKMMYGEKVREVMQPAIQKFRESQSSTLILYPGVRATLDTLKGKGITVAAFTESKAFYTNTRFRKLGLDEVVDFIYSPKDHVLPDDRNATTTELIHTEHRFTPENESKPNPHILLSIIEELGFKADDALYIGDNLLKDVFMAQQAGVTDVYAGYGAAQHREEEYELLKKVTHWTKEMVEKEKNALRPGVILPTYTAAKSFSEILDIIGL</sequence>
<evidence type="ECO:0000313" key="7">
    <source>
        <dbReference type="EMBL" id="ARD11079.1"/>
    </source>
</evidence>
<dbReference type="InterPro" id="IPR036412">
    <property type="entry name" value="HAD-like_sf"/>
</dbReference>
<dbReference type="RefSeq" id="WP_002552137.1">
    <property type="nucleotide sequence ID" value="NZ_CP008742.1"/>
</dbReference>
<keyword evidence="6" id="KW-0119">Carbohydrate metabolism</keyword>
<comment type="similarity">
    <text evidence="3">Belongs to the HAD-like hydrolase superfamily. CbbY/CbbZ/Gph/YieH family.</text>
</comment>
<evidence type="ECO:0000313" key="8">
    <source>
        <dbReference type="Proteomes" id="UP000005729"/>
    </source>
</evidence>
<evidence type="ECO:0000256" key="1">
    <source>
        <dbReference type="ARBA" id="ARBA00000830"/>
    </source>
</evidence>
<dbReference type="InterPro" id="IPR006439">
    <property type="entry name" value="HAD-SF_hydro_IA"/>
</dbReference>
<organism evidence="7 8">
    <name type="scientific">Pseudomonas savastanoi pv. savastanoi NCPPB 3335</name>
    <dbReference type="NCBI Taxonomy" id="693985"/>
    <lineage>
        <taxon>Bacteria</taxon>
        <taxon>Pseudomonadati</taxon>
        <taxon>Pseudomonadota</taxon>
        <taxon>Gammaproteobacteria</taxon>
        <taxon>Pseudomonadales</taxon>
        <taxon>Pseudomonadaceae</taxon>
        <taxon>Pseudomonas</taxon>
    </lineage>
</organism>
<evidence type="ECO:0000256" key="5">
    <source>
        <dbReference type="ARBA" id="ARBA00022723"/>
    </source>
</evidence>
<dbReference type="PANTHER" id="PTHR43434">
    <property type="entry name" value="PHOSPHOGLYCOLATE PHOSPHATASE"/>
    <property type="match status" value="1"/>
</dbReference>
<protein>
    <recommendedName>
        <fullName evidence="4">phosphoglycolate phosphatase</fullName>
        <ecNumber evidence="4">3.1.3.18</ecNumber>
    </recommendedName>
</protein>
<name>A0ABC8BA23_PSESS</name>
<proteinExistence type="inferred from homology"/>
<dbReference type="GO" id="GO:0046872">
    <property type="term" value="F:metal ion binding"/>
    <property type="evidence" value="ECO:0007669"/>
    <property type="project" value="UniProtKB-KW"/>
</dbReference>
<dbReference type="Gene3D" id="3.40.50.1000">
    <property type="entry name" value="HAD superfamily/HAD-like"/>
    <property type="match status" value="2"/>
</dbReference>
<dbReference type="SFLD" id="SFLDG01129">
    <property type="entry name" value="C1.5:_HAD__Beta-PGM__Phosphata"/>
    <property type="match status" value="1"/>
</dbReference>
<evidence type="ECO:0000256" key="6">
    <source>
        <dbReference type="ARBA" id="ARBA00023277"/>
    </source>
</evidence>
<gene>
    <name evidence="7" type="ORF">PSA3335_08400</name>
</gene>
<dbReference type="Proteomes" id="UP000005729">
    <property type="component" value="Chromosome"/>
</dbReference>
<comment type="catalytic activity">
    <reaction evidence="1">
        <text>2-phosphoglycolate + H2O = glycolate + phosphate</text>
        <dbReference type="Rhea" id="RHEA:14369"/>
        <dbReference type="ChEBI" id="CHEBI:15377"/>
        <dbReference type="ChEBI" id="CHEBI:29805"/>
        <dbReference type="ChEBI" id="CHEBI:43474"/>
        <dbReference type="ChEBI" id="CHEBI:58033"/>
        <dbReference type="EC" id="3.1.3.18"/>
    </reaction>
</comment>
<dbReference type="KEGG" id="psav:PSA3335_08400"/>
<evidence type="ECO:0000256" key="4">
    <source>
        <dbReference type="ARBA" id="ARBA00013078"/>
    </source>
</evidence>
<comment type="pathway">
    <text evidence="2">Organic acid metabolism; glycolate biosynthesis; glycolate from 2-phosphoglycolate: step 1/1.</text>
</comment>
<dbReference type="AlphaFoldDB" id="A0ABC8BA23"/>
<dbReference type="NCBIfam" id="TIGR01549">
    <property type="entry name" value="HAD-SF-IA-v1"/>
    <property type="match status" value="1"/>
</dbReference>
<dbReference type="EC" id="3.1.3.18" evidence="4"/>
<dbReference type="InterPro" id="IPR050155">
    <property type="entry name" value="HAD-like_hydrolase_sf"/>
</dbReference>
<accession>A0ABC8BA23</accession>
<evidence type="ECO:0000256" key="3">
    <source>
        <dbReference type="ARBA" id="ARBA00006171"/>
    </source>
</evidence>